<comment type="caution">
    <text evidence="1">The sequence shown here is derived from an EMBL/GenBank/DDBJ whole genome shotgun (WGS) entry which is preliminary data.</text>
</comment>
<name>A0A437LEI2_9BURK</name>
<protein>
    <submittedName>
        <fullName evidence="1">Uncharacterized protein</fullName>
    </submittedName>
</protein>
<gene>
    <name evidence="1" type="ORF">EOD73_14390</name>
</gene>
<accession>A0A437LEI2</accession>
<proteinExistence type="predicted"/>
<dbReference type="Proteomes" id="UP000288587">
    <property type="component" value="Unassembled WGS sequence"/>
</dbReference>
<evidence type="ECO:0000313" key="1">
    <source>
        <dbReference type="EMBL" id="RVT83754.1"/>
    </source>
</evidence>
<organism evidence="1 2">
    <name type="scientific">Inhella crocodyli</name>
    <dbReference type="NCBI Taxonomy" id="2499851"/>
    <lineage>
        <taxon>Bacteria</taxon>
        <taxon>Pseudomonadati</taxon>
        <taxon>Pseudomonadota</taxon>
        <taxon>Betaproteobacteria</taxon>
        <taxon>Burkholderiales</taxon>
        <taxon>Sphaerotilaceae</taxon>
        <taxon>Inhella</taxon>
    </lineage>
</organism>
<dbReference type="AlphaFoldDB" id="A0A437LEI2"/>
<evidence type="ECO:0000313" key="2">
    <source>
        <dbReference type="Proteomes" id="UP000288587"/>
    </source>
</evidence>
<sequence>MSSSFHLGKYRISPFVRPAHDGRFIGAVSIQSGRGQASHDRVMRFAPTFDTAQQALRFATQQGQLQAQHWLAA</sequence>
<dbReference type="EMBL" id="SACM01000004">
    <property type="protein sequence ID" value="RVT83754.1"/>
    <property type="molecule type" value="Genomic_DNA"/>
</dbReference>
<reference evidence="1 2" key="1">
    <citation type="submission" date="2019-01" db="EMBL/GenBank/DDBJ databases">
        <authorList>
            <person name="Chen W.-M."/>
        </authorList>
    </citation>
    <scope>NUCLEOTIDE SEQUENCE [LARGE SCALE GENOMIC DNA]</scope>
    <source>
        <strain evidence="1 2">CCP-18</strain>
    </source>
</reference>
<keyword evidence="2" id="KW-1185">Reference proteome</keyword>
<dbReference type="OrthoDB" id="8689649at2"/>